<dbReference type="Gene3D" id="3.40.50.300">
    <property type="entry name" value="P-loop containing nucleotide triphosphate hydrolases"/>
    <property type="match status" value="1"/>
</dbReference>
<dbReference type="AlphaFoldDB" id="A0A964T3Q5"/>
<keyword evidence="3 5" id="KW-0067">ATP-binding</keyword>
<evidence type="ECO:0000256" key="3">
    <source>
        <dbReference type="ARBA" id="ARBA00022840"/>
    </source>
</evidence>
<evidence type="ECO:0000259" key="4">
    <source>
        <dbReference type="PROSITE" id="PS50893"/>
    </source>
</evidence>
<dbReference type="InterPro" id="IPR050093">
    <property type="entry name" value="ABC_SmlMolc_Importer"/>
</dbReference>
<evidence type="ECO:0000313" key="5">
    <source>
        <dbReference type="EMBL" id="MYZ47372.1"/>
    </source>
</evidence>
<organism evidence="5 6">
    <name type="scientific">Propylenella binzhouense</name>
    <dbReference type="NCBI Taxonomy" id="2555902"/>
    <lineage>
        <taxon>Bacteria</taxon>
        <taxon>Pseudomonadati</taxon>
        <taxon>Pseudomonadota</taxon>
        <taxon>Alphaproteobacteria</taxon>
        <taxon>Hyphomicrobiales</taxon>
        <taxon>Propylenellaceae</taxon>
        <taxon>Propylenella</taxon>
    </lineage>
</organism>
<dbReference type="Proteomes" id="UP000773614">
    <property type="component" value="Unassembled WGS sequence"/>
</dbReference>
<name>A0A964T3Q5_9HYPH</name>
<dbReference type="SUPFAM" id="SSF52540">
    <property type="entry name" value="P-loop containing nucleoside triphosphate hydrolases"/>
    <property type="match status" value="1"/>
</dbReference>
<dbReference type="InterPro" id="IPR013611">
    <property type="entry name" value="Transp-assoc_OB_typ2"/>
</dbReference>
<dbReference type="RefSeq" id="WP_161139718.1">
    <property type="nucleotide sequence ID" value="NZ_SPKJ01000013.1"/>
</dbReference>
<dbReference type="InterPro" id="IPR012340">
    <property type="entry name" value="NA-bd_OB-fold"/>
</dbReference>
<evidence type="ECO:0000256" key="2">
    <source>
        <dbReference type="ARBA" id="ARBA00022741"/>
    </source>
</evidence>
<dbReference type="InterPro" id="IPR027417">
    <property type="entry name" value="P-loop_NTPase"/>
</dbReference>
<dbReference type="SUPFAM" id="SSF50331">
    <property type="entry name" value="MOP-like"/>
    <property type="match status" value="1"/>
</dbReference>
<dbReference type="FunFam" id="3.40.50.300:FF:000425">
    <property type="entry name" value="Probable ABC transporter, ATP-binding subunit"/>
    <property type="match status" value="1"/>
</dbReference>
<keyword evidence="2" id="KW-0547">Nucleotide-binding</keyword>
<dbReference type="GO" id="GO:0005524">
    <property type="term" value="F:ATP binding"/>
    <property type="evidence" value="ECO:0007669"/>
    <property type="project" value="UniProtKB-KW"/>
</dbReference>
<comment type="caution">
    <text evidence="5">The sequence shown here is derived from an EMBL/GenBank/DDBJ whole genome shotgun (WGS) entry which is preliminary data.</text>
</comment>
<dbReference type="Pfam" id="PF08402">
    <property type="entry name" value="TOBE_2"/>
    <property type="match status" value="1"/>
</dbReference>
<evidence type="ECO:0000313" key="6">
    <source>
        <dbReference type="Proteomes" id="UP000773614"/>
    </source>
</evidence>
<dbReference type="InterPro" id="IPR008995">
    <property type="entry name" value="Mo/tungstate-bd_C_term_dom"/>
</dbReference>
<dbReference type="GO" id="GO:0043190">
    <property type="term" value="C:ATP-binding cassette (ABC) transporter complex"/>
    <property type="evidence" value="ECO:0007669"/>
    <property type="project" value="InterPro"/>
</dbReference>
<dbReference type="OrthoDB" id="9802264at2"/>
<dbReference type="GO" id="GO:0015697">
    <property type="term" value="P:quaternary ammonium group transport"/>
    <property type="evidence" value="ECO:0007669"/>
    <property type="project" value="UniProtKB-ARBA"/>
</dbReference>
<dbReference type="InterPro" id="IPR003593">
    <property type="entry name" value="AAA+_ATPase"/>
</dbReference>
<keyword evidence="1" id="KW-0813">Transport</keyword>
<dbReference type="Gene3D" id="2.40.50.100">
    <property type="match status" value="1"/>
</dbReference>
<proteinExistence type="predicted"/>
<accession>A0A964T3Q5</accession>
<dbReference type="Gene3D" id="2.40.50.140">
    <property type="entry name" value="Nucleic acid-binding proteins"/>
    <property type="match status" value="1"/>
</dbReference>
<dbReference type="GO" id="GO:0022857">
    <property type="term" value="F:transmembrane transporter activity"/>
    <property type="evidence" value="ECO:0007669"/>
    <property type="project" value="InterPro"/>
</dbReference>
<protein>
    <submittedName>
        <fullName evidence="5">ABC transporter ATP-binding protein</fullName>
    </submittedName>
</protein>
<dbReference type="PROSITE" id="PS50893">
    <property type="entry name" value="ABC_TRANSPORTER_2"/>
    <property type="match status" value="1"/>
</dbReference>
<gene>
    <name evidence="5" type="ORF">E4O86_06570</name>
</gene>
<dbReference type="PANTHER" id="PTHR42781:SF4">
    <property type="entry name" value="SPERMIDINE_PUTRESCINE IMPORT ATP-BINDING PROTEIN POTA"/>
    <property type="match status" value="1"/>
</dbReference>
<dbReference type="GO" id="GO:0016887">
    <property type="term" value="F:ATP hydrolysis activity"/>
    <property type="evidence" value="ECO:0007669"/>
    <property type="project" value="InterPro"/>
</dbReference>
<reference evidence="5" key="1">
    <citation type="submission" date="2019-03" db="EMBL/GenBank/DDBJ databases">
        <title>Afifella sp. nov., isolated from activated sludge.</title>
        <authorList>
            <person name="Li Q."/>
            <person name="Liu Y."/>
        </authorList>
    </citation>
    <scope>NUCLEOTIDE SEQUENCE</scope>
    <source>
        <strain evidence="5">L72</strain>
    </source>
</reference>
<dbReference type="SMART" id="SM00382">
    <property type="entry name" value="AAA"/>
    <property type="match status" value="1"/>
</dbReference>
<dbReference type="PANTHER" id="PTHR42781">
    <property type="entry name" value="SPERMIDINE/PUTRESCINE IMPORT ATP-BINDING PROTEIN POTA"/>
    <property type="match status" value="1"/>
</dbReference>
<dbReference type="InterPro" id="IPR003439">
    <property type="entry name" value="ABC_transporter-like_ATP-bd"/>
</dbReference>
<keyword evidence="6" id="KW-1185">Reference proteome</keyword>
<feature type="domain" description="ABC transporter" evidence="4">
    <location>
        <begin position="23"/>
        <end position="255"/>
    </location>
</feature>
<dbReference type="EMBL" id="SPKJ01000013">
    <property type="protein sequence ID" value="MYZ47372.1"/>
    <property type="molecule type" value="Genomic_DNA"/>
</dbReference>
<dbReference type="Pfam" id="PF00005">
    <property type="entry name" value="ABC_tran"/>
    <property type="match status" value="1"/>
</dbReference>
<evidence type="ECO:0000256" key="1">
    <source>
        <dbReference type="ARBA" id="ARBA00022448"/>
    </source>
</evidence>
<sequence>MSDRASPSIGRRRRATATIASRLTVEGLTRIYGGHRAVDGVDLEVDPGKVVSLLGHSGCGKTTLLRLAAGVEVPSAGRVLIDGREVASERIFVPPERRQIGLMFQDYALFPHLTILENVMFGLTALDRAARKEEALAALRRVGLDRLAGAYPHEASGGEQQRAALARAVVPRPGILLMDEPFSGLDSRLRDSVREETLAVLRETGATAIIVTHDPEEAMRMSDRIVLMRAGRVVQTGTAEELYEAPASLFAARFFSSLNEVPAEVRGGAVDTPLGRFPALGLAEGERAVVAIRPHGVRIAAAAGEASGGRAGRVVARRFLGEVDQIEVAVEGLDSYLTARGRFGLRFPVGSEVAVGVEPQQVKVFPDA</sequence>